<sequence length="47" mass="5257">MYKLDHPGGVKMKSMNWLLGFTGLASSRGLVRWLKLSCLSRVYLDGA</sequence>
<organism evidence="1 2">
    <name type="scientific">Coraliomargarita akajimensis (strain DSM 45221 / IAM 15411 / JCM 23193 / KCTC 12865 / 04OKA010-24)</name>
    <dbReference type="NCBI Taxonomy" id="583355"/>
    <lineage>
        <taxon>Bacteria</taxon>
        <taxon>Pseudomonadati</taxon>
        <taxon>Verrucomicrobiota</taxon>
        <taxon>Opitutia</taxon>
        <taxon>Puniceicoccales</taxon>
        <taxon>Coraliomargaritaceae</taxon>
        <taxon>Coraliomargarita</taxon>
    </lineage>
</organism>
<dbReference type="RefSeq" id="WP_013043888.1">
    <property type="nucleotide sequence ID" value="NC_014008.1"/>
</dbReference>
<gene>
    <name evidence="1" type="ordered locus">Caka_2148</name>
</gene>
<name>D5EM06_CORAD</name>
<evidence type="ECO:0000313" key="2">
    <source>
        <dbReference type="Proteomes" id="UP000000925"/>
    </source>
</evidence>
<protein>
    <submittedName>
        <fullName evidence="1">Uncharacterized protein</fullName>
    </submittedName>
</protein>
<dbReference type="HOGENOM" id="CLU_3166896_0_0_0"/>
<dbReference type="KEGG" id="caa:Caka_2148"/>
<dbReference type="AlphaFoldDB" id="D5EM06"/>
<dbReference type="EMBL" id="CP001998">
    <property type="protein sequence ID" value="ADE55166.1"/>
    <property type="molecule type" value="Genomic_DNA"/>
</dbReference>
<accession>D5EM06</accession>
<proteinExistence type="predicted"/>
<evidence type="ECO:0000313" key="1">
    <source>
        <dbReference type="EMBL" id="ADE55166.1"/>
    </source>
</evidence>
<dbReference type="Proteomes" id="UP000000925">
    <property type="component" value="Chromosome"/>
</dbReference>
<reference evidence="1 2" key="1">
    <citation type="journal article" date="2010" name="Stand. Genomic Sci.">
        <title>Complete genome sequence of Coraliomargarita akajimensis type strain (04OKA010-24).</title>
        <authorList>
            <person name="Mavromatis K."/>
            <person name="Abt B."/>
            <person name="Brambilla E."/>
            <person name="Lapidus A."/>
            <person name="Copeland A."/>
            <person name="Deshpande S."/>
            <person name="Nolan M."/>
            <person name="Lucas S."/>
            <person name="Tice H."/>
            <person name="Cheng J.F."/>
            <person name="Han C."/>
            <person name="Detter J.C."/>
            <person name="Woyke T."/>
            <person name="Goodwin L."/>
            <person name="Pitluck S."/>
            <person name="Held B."/>
            <person name="Brettin T."/>
            <person name="Tapia R."/>
            <person name="Ivanova N."/>
            <person name="Mikhailova N."/>
            <person name="Pati A."/>
            <person name="Liolios K."/>
            <person name="Chen A."/>
            <person name="Palaniappan K."/>
            <person name="Land M."/>
            <person name="Hauser L."/>
            <person name="Chang Y.J."/>
            <person name="Jeffries C.D."/>
            <person name="Rohde M."/>
            <person name="Goker M."/>
            <person name="Bristow J."/>
            <person name="Eisen J.A."/>
            <person name="Markowitz V."/>
            <person name="Hugenholtz P."/>
            <person name="Klenk H.P."/>
            <person name="Kyrpides N.C."/>
        </authorList>
    </citation>
    <scope>NUCLEOTIDE SEQUENCE [LARGE SCALE GENOMIC DNA]</scope>
    <source>
        <strain evidence="2">DSM 45221 / IAM 15411 / JCM 23193 / KCTC 12865</strain>
    </source>
</reference>
<keyword evidence="2" id="KW-1185">Reference proteome</keyword>